<dbReference type="SUPFAM" id="SSF47413">
    <property type="entry name" value="lambda repressor-like DNA-binding domains"/>
    <property type="match status" value="1"/>
</dbReference>
<evidence type="ECO:0000259" key="1">
    <source>
        <dbReference type="PROSITE" id="PS50943"/>
    </source>
</evidence>
<organism evidence="2">
    <name type="scientific">marine sediment metagenome</name>
    <dbReference type="NCBI Taxonomy" id="412755"/>
    <lineage>
        <taxon>unclassified sequences</taxon>
        <taxon>metagenomes</taxon>
        <taxon>ecological metagenomes</taxon>
    </lineage>
</organism>
<dbReference type="EMBL" id="LAZR01004117">
    <property type="protein sequence ID" value="KKN11615.1"/>
    <property type="molecule type" value="Genomic_DNA"/>
</dbReference>
<reference evidence="2" key="1">
    <citation type="journal article" date="2015" name="Nature">
        <title>Complex archaea that bridge the gap between prokaryotes and eukaryotes.</title>
        <authorList>
            <person name="Spang A."/>
            <person name="Saw J.H."/>
            <person name="Jorgensen S.L."/>
            <person name="Zaremba-Niedzwiedzka K."/>
            <person name="Martijn J."/>
            <person name="Lind A.E."/>
            <person name="van Eijk R."/>
            <person name="Schleper C."/>
            <person name="Guy L."/>
            <person name="Ettema T.J."/>
        </authorList>
    </citation>
    <scope>NUCLEOTIDE SEQUENCE</scope>
</reference>
<dbReference type="GO" id="GO:0003677">
    <property type="term" value="F:DNA binding"/>
    <property type="evidence" value="ECO:0007669"/>
    <property type="project" value="InterPro"/>
</dbReference>
<dbReference type="AlphaFoldDB" id="A0A0F9MWF5"/>
<sequence length="82" mass="8724">MAIPPDEIRTLRERLGLTQADLAKRLCLSRPAVAAWESGRNTPTGPAQMLLQQLQVEADAIAPPVGPIAEKIENSPDGPIAS</sequence>
<gene>
    <name evidence="2" type="ORF">LCGC14_1024760</name>
</gene>
<dbReference type="InterPro" id="IPR010982">
    <property type="entry name" value="Lambda_DNA-bd_dom_sf"/>
</dbReference>
<accession>A0A0F9MWF5</accession>
<evidence type="ECO:0000313" key="2">
    <source>
        <dbReference type="EMBL" id="KKN11615.1"/>
    </source>
</evidence>
<dbReference type="Pfam" id="PF01381">
    <property type="entry name" value="HTH_3"/>
    <property type="match status" value="1"/>
</dbReference>
<dbReference type="InterPro" id="IPR001387">
    <property type="entry name" value="Cro/C1-type_HTH"/>
</dbReference>
<protein>
    <recommendedName>
        <fullName evidence="1">HTH cro/C1-type domain-containing protein</fullName>
    </recommendedName>
</protein>
<dbReference type="Gene3D" id="1.10.260.40">
    <property type="entry name" value="lambda repressor-like DNA-binding domains"/>
    <property type="match status" value="1"/>
</dbReference>
<feature type="domain" description="HTH cro/C1-type" evidence="1">
    <location>
        <begin position="8"/>
        <end position="61"/>
    </location>
</feature>
<comment type="caution">
    <text evidence="2">The sequence shown here is derived from an EMBL/GenBank/DDBJ whole genome shotgun (WGS) entry which is preliminary data.</text>
</comment>
<dbReference type="PROSITE" id="PS50943">
    <property type="entry name" value="HTH_CROC1"/>
    <property type="match status" value="1"/>
</dbReference>
<dbReference type="SMART" id="SM00530">
    <property type="entry name" value="HTH_XRE"/>
    <property type="match status" value="1"/>
</dbReference>
<proteinExistence type="predicted"/>
<dbReference type="CDD" id="cd00093">
    <property type="entry name" value="HTH_XRE"/>
    <property type="match status" value="1"/>
</dbReference>
<name>A0A0F9MWF5_9ZZZZ</name>